<proteinExistence type="predicted"/>
<keyword evidence="2 5" id="KW-0812">Transmembrane</keyword>
<dbReference type="InterPro" id="IPR003825">
    <property type="entry name" value="Colicin-V_CvpA"/>
</dbReference>
<feature type="transmembrane region" description="Helical" evidence="5">
    <location>
        <begin position="100"/>
        <end position="123"/>
    </location>
</feature>
<comment type="subcellular location">
    <subcellularLocation>
        <location evidence="1">Membrane</location>
        <topology evidence="1">Multi-pass membrane protein</topology>
    </subcellularLocation>
</comment>
<feature type="transmembrane region" description="Helical" evidence="5">
    <location>
        <begin position="33"/>
        <end position="53"/>
    </location>
</feature>
<accession>A0ABY4E308</accession>
<dbReference type="PANTHER" id="PTHR36926">
    <property type="entry name" value="COLICIN V PRODUCTION PROTEIN"/>
    <property type="match status" value="1"/>
</dbReference>
<evidence type="ECO:0000256" key="5">
    <source>
        <dbReference type="SAM" id="Phobius"/>
    </source>
</evidence>
<keyword evidence="3 5" id="KW-1133">Transmembrane helix</keyword>
<keyword evidence="7" id="KW-1185">Reference proteome</keyword>
<evidence type="ECO:0000256" key="3">
    <source>
        <dbReference type="ARBA" id="ARBA00022989"/>
    </source>
</evidence>
<organism evidence="6 7">
    <name type="scientific">Vitreoscilla massiliensis</name>
    <dbReference type="NCBI Taxonomy" id="1689272"/>
    <lineage>
        <taxon>Bacteria</taxon>
        <taxon>Pseudomonadati</taxon>
        <taxon>Pseudomonadota</taxon>
        <taxon>Betaproteobacteria</taxon>
        <taxon>Neisseriales</taxon>
        <taxon>Neisseriaceae</taxon>
        <taxon>Vitreoscilla</taxon>
    </lineage>
</organism>
<dbReference type="Proteomes" id="UP000832011">
    <property type="component" value="Chromosome"/>
</dbReference>
<dbReference type="EMBL" id="CP091511">
    <property type="protein sequence ID" value="UOO90157.1"/>
    <property type="molecule type" value="Genomic_DNA"/>
</dbReference>
<protein>
    <submittedName>
        <fullName evidence="6">CvpA family protein</fullName>
    </submittedName>
</protein>
<evidence type="ECO:0000256" key="4">
    <source>
        <dbReference type="ARBA" id="ARBA00023136"/>
    </source>
</evidence>
<dbReference type="InterPro" id="IPR052719">
    <property type="entry name" value="CvpA-like"/>
</dbReference>
<evidence type="ECO:0000313" key="6">
    <source>
        <dbReference type="EMBL" id="UOO90157.1"/>
    </source>
</evidence>
<feature type="transmembrane region" description="Helical" evidence="5">
    <location>
        <begin position="60"/>
        <end position="78"/>
    </location>
</feature>
<dbReference type="PANTHER" id="PTHR36926:SF1">
    <property type="entry name" value="COLICIN V PRODUCTION PROTEIN"/>
    <property type="match status" value="1"/>
</dbReference>
<evidence type="ECO:0000313" key="7">
    <source>
        <dbReference type="Proteomes" id="UP000832011"/>
    </source>
</evidence>
<evidence type="ECO:0000256" key="2">
    <source>
        <dbReference type="ARBA" id="ARBA00022692"/>
    </source>
</evidence>
<reference evidence="6 7" key="1">
    <citation type="journal article" date="2022" name="Res Sq">
        <title>Evolution of multicellular longitudinally dividing oral cavity symbionts (Neisseriaceae).</title>
        <authorList>
            <person name="Nyongesa S."/>
            <person name="Weber P."/>
            <person name="Bernet E."/>
            <person name="Pullido F."/>
            <person name="Nieckarz M."/>
            <person name="Delaby M."/>
            <person name="Nieves C."/>
            <person name="Viehboeck T."/>
            <person name="Krause N."/>
            <person name="Rivera-Millot A."/>
            <person name="Nakamura A."/>
            <person name="Vischer N."/>
            <person name="VanNieuwenhze M."/>
            <person name="Brun Y."/>
            <person name="Cava F."/>
            <person name="Bulgheresi S."/>
            <person name="Veyrier F."/>
        </authorList>
    </citation>
    <scope>NUCLEOTIDE SEQUENCE [LARGE SCALE GENOMIC DNA]</scope>
    <source>
        <strain evidence="6 7">SN4</strain>
    </source>
</reference>
<evidence type="ECO:0000256" key="1">
    <source>
        <dbReference type="ARBA" id="ARBA00004141"/>
    </source>
</evidence>
<name>A0ABY4E308_9NEIS</name>
<sequence>MAVFDLLVLVVLGLSVLVSMVRGVVAEIASLITWLVALVAARVLAPVVAQTVFTRVDSTVFATVLAFIVVFITTYFLLSCAQKLLTSAIQAIGLGGINKFFGALFGLIKGTFLITVVVLLCALTDLPRTEDWKNAYLAPTFEQMALLTVPYLPAFVAGRIHYSPSSE</sequence>
<dbReference type="Pfam" id="PF02674">
    <property type="entry name" value="Colicin_V"/>
    <property type="match status" value="1"/>
</dbReference>
<keyword evidence="4 5" id="KW-0472">Membrane</keyword>
<gene>
    <name evidence="6" type="ORF">LVJ82_03985</name>
</gene>
<dbReference type="RefSeq" id="WP_058355949.1">
    <property type="nucleotide sequence ID" value="NZ_CABKVG010000008.1"/>
</dbReference>